<feature type="non-terminal residue" evidence="1">
    <location>
        <position position="85"/>
    </location>
</feature>
<reference evidence="1" key="1">
    <citation type="submission" date="2020-01" db="EMBL/GenBank/DDBJ databases">
        <authorList>
            <person name="Meier V. D."/>
            <person name="Meier V D."/>
        </authorList>
    </citation>
    <scope>NUCLEOTIDE SEQUENCE</scope>
    <source>
        <strain evidence="1">HLG_WM_MAG_10</strain>
    </source>
</reference>
<evidence type="ECO:0000313" key="1">
    <source>
        <dbReference type="EMBL" id="CAA6817242.1"/>
    </source>
</evidence>
<name>A0A6S6T8W6_9BACT</name>
<gene>
    <name evidence="1" type="ORF">HELGO_WM42937</name>
</gene>
<protein>
    <submittedName>
        <fullName evidence="1">Uncharacterized protein</fullName>
    </submittedName>
</protein>
<dbReference type="InterPro" id="IPR036597">
    <property type="entry name" value="Fido-like_dom_sf"/>
</dbReference>
<dbReference type="EMBL" id="CACVAQ010000248">
    <property type="protein sequence ID" value="CAA6817242.1"/>
    <property type="molecule type" value="Genomic_DNA"/>
</dbReference>
<proteinExistence type="predicted"/>
<accession>A0A6S6T8W6</accession>
<sequence length="85" mass="9779">MEILNKIDALKKEIDALRPISKDLEAKIMQKFRLDWNYHSNAIEGNRLTFGETKTFLLHGITADGKPLKDHLDIKGHNKVLLLLE</sequence>
<dbReference type="AlphaFoldDB" id="A0A6S6T8W6"/>
<organism evidence="1">
    <name type="scientific">uncultured Aureispira sp</name>
    <dbReference type="NCBI Taxonomy" id="1331704"/>
    <lineage>
        <taxon>Bacteria</taxon>
        <taxon>Pseudomonadati</taxon>
        <taxon>Bacteroidota</taxon>
        <taxon>Saprospiria</taxon>
        <taxon>Saprospirales</taxon>
        <taxon>Saprospiraceae</taxon>
        <taxon>Aureispira</taxon>
        <taxon>environmental samples</taxon>
    </lineage>
</organism>
<dbReference type="Gene3D" id="1.10.3290.10">
    <property type="entry name" value="Fido-like domain"/>
    <property type="match status" value="1"/>
</dbReference>